<evidence type="ECO:0000313" key="1">
    <source>
        <dbReference type="EMBL" id="QJB00205.1"/>
    </source>
</evidence>
<accession>A0A6M3M7V5</accession>
<evidence type="ECO:0000313" key="2">
    <source>
        <dbReference type="EMBL" id="QJB03911.1"/>
    </source>
</evidence>
<protein>
    <submittedName>
        <fullName evidence="2">Uncharacterized protein</fullName>
    </submittedName>
</protein>
<gene>
    <name evidence="1" type="ORF">MM171A00660_0030</name>
    <name evidence="2" type="ORF">MM171B00538_0025</name>
</gene>
<proteinExistence type="predicted"/>
<dbReference type="EMBL" id="MT143684">
    <property type="protein sequence ID" value="QJB00205.1"/>
    <property type="molecule type" value="Genomic_DNA"/>
</dbReference>
<dbReference type="AlphaFoldDB" id="A0A6M3M7V5"/>
<organism evidence="2">
    <name type="scientific">viral metagenome</name>
    <dbReference type="NCBI Taxonomy" id="1070528"/>
    <lineage>
        <taxon>unclassified sequences</taxon>
        <taxon>metagenomes</taxon>
        <taxon>organismal metagenomes</taxon>
    </lineage>
</organism>
<sequence>MADCRKCLYGATHEKCDGCLIPELEDGRFAYRNYEEGDPVVELIKMHRSGERNIVLGGEGEHEVNVLWPFEDALQALSETCEAVGGLCWRENPTTIIVDTYHGAFHLVYEDGKLRRIFKRAHRDLPLIHWWTSTNDYDEFKKKILAADTEKELHSLEKEFYSSDLDDTEKRMLAEYVRARIGNIPQ</sequence>
<name>A0A6M3M7V5_9ZZZZ</name>
<reference evidence="2" key="1">
    <citation type="submission" date="2020-03" db="EMBL/GenBank/DDBJ databases">
        <title>The deep terrestrial virosphere.</title>
        <authorList>
            <person name="Holmfeldt K."/>
            <person name="Nilsson E."/>
            <person name="Simone D."/>
            <person name="Lopez-Fernandez M."/>
            <person name="Wu X."/>
            <person name="de Brujin I."/>
            <person name="Lundin D."/>
            <person name="Andersson A."/>
            <person name="Bertilsson S."/>
            <person name="Dopson M."/>
        </authorList>
    </citation>
    <scope>NUCLEOTIDE SEQUENCE</scope>
    <source>
        <strain evidence="1">MM171A00660</strain>
        <strain evidence="2">MM171B00538</strain>
    </source>
</reference>
<dbReference type="EMBL" id="MT143865">
    <property type="protein sequence ID" value="QJB03911.1"/>
    <property type="molecule type" value="Genomic_DNA"/>
</dbReference>